<keyword evidence="1" id="KW-1133">Transmembrane helix</keyword>
<gene>
    <name evidence="2" type="ORF">DFQ59_10952</name>
</gene>
<proteinExistence type="predicted"/>
<dbReference type="GO" id="GO:0015097">
    <property type="term" value="F:mercury ion transmembrane transporter activity"/>
    <property type="evidence" value="ECO:0007669"/>
    <property type="project" value="InterPro"/>
</dbReference>
<keyword evidence="3" id="KW-1185">Reference proteome</keyword>
<dbReference type="AlphaFoldDB" id="A0A369BYF4"/>
<dbReference type="Proteomes" id="UP000252707">
    <property type="component" value="Unassembled WGS sequence"/>
</dbReference>
<feature type="transmembrane region" description="Helical" evidence="1">
    <location>
        <begin position="20"/>
        <end position="44"/>
    </location>
</feature>
<feature type="transmembrane region" description="Helical" evidence="1">
    <location>
        <begin position="106"/>
        <end position="125"/>
    </location>
</feature>
<dbReference type="EMBL" id="QPJY01000009">
    <property type="protein sequence ID" value="RCX26523.1"/>
    <property type="molecule type" value="Genomic_DNA"/>
</dbReference>
<dbReference type="RefSeq" id="WP_114280604.1">
    <property type="nucleotide sequence ID" value="NZ_QPJY01000009.1"/>
</dbReference>
<name>A0A369BYF4_9GAMM</name>
<evidence type="ECO:0000313" key="2">
    <source>
        <dbReference type="EMBL" id="RCX26523.1"/>
    </source>
</evidence>
<comment type="caution">
    <text evidence="2">The sequence shown here is derived from an EMBL/GenBank/DDBJ whole genome shotgun (WGS) entry which is preliminary data.</text>
</comment>
<organism evidence="2 3">
    <name type="scientific">Thioalbus denitrificans</name>
    <dbReference type="NCBI Taxonomy" id="547122"/>
    <lineage>
        <taxon>Bacteria</taxon>
        <taxon>Pseudomonadati</taxon>
        <taxon>Pseudomonadota</taxon>
        <taxon>Gammaproteobacteria</taxon>
        <taxon>Chromatiales</taxon>
        <taxon>Ectothiorhodospiraceae</taxon>
        <taxon>Thioalbus</taxon>
    </lineage>
</organism>
<feature type="transmembrane region" description="Helical" evidence="1">
    <location>
        <begin position="76"/>
        <end position="94"/>
    </location>
</feature>
<accession>A0A369BYF4</accession>
<dbReference type="InterPro" id="IPR004891">
    <property type="entry name" value="Mercury-R_MerC"/>
</dbReference>
<keyword evidence="1" id="KW-0812">Transmembrane</keyword>
<reference evidence="2 3" key="1">
    <citation type="submission" date="2018-07" db="EMBL/GenBank/DDBJ databases">
        <title>Genomic Encyclopedia of Type Strains, Phase IV (KMG-IV): sequencing the most valuable type-strain genomes for metagenomic binning, comparative biology and taxonomic classification.</title>
        <authorList>
            <person name="Goeker M."/>
        </authorList>
    </citation>
    <scope>NUCLEOTIDE SEQUENCE [LARGE SCALE GENOMIC DNA]</scope>
    <source>
        <strain evidence="2 3">DSM 26407</strain>
    </source>
</reference>
<evidence type="ECO:0000256" key="1">
    <source>
        <dbReference type="SAM" id="Phobius"/>
    </source>
</evidence>
<dbReference type="GO" id="GO:0016020">
    <property type="term" value="C:membrane"/>
    <property type="evidence" value="ECO:0007669"/>
    <property type="project" value="InterPro"/>
</dbReference>
<dbReference type="Pfam" id="PF03203">
    <property type="entry name" value="MerC"/>
    <property type="match status" value="1"/>
</dbReference>
<dbReference type="OrthoDB" id="34373at2"/>
<sequence length="140" mass="14810">MHSARIELPQGTRWDRVGVIGSLLCIGHCIATPFLAALLPVLAVTEKGTHIGFVSALMFVGLLAFIPGYRQHNRPGMAMAALAGFAMLAFAAFIPEGFAGEALETGLTVTGGVLLITAHLTNAYYCRRCRVCAEEPCCGS</sequence>
<keyword evidence="1" id="KW-0472">Membrane</keyword>
<evidence type="ECO:0000313" key="3">
    <source>
        <dbReference type="Proteomes" id="UP000252707"/>
    </source>
</evidence>
<protein>
    <submittedName>
        <fullName evidence="2">MerC mercury resistance protein</fullName>
    </submittedName>
</protein>
<feature type="transmembrane region" description="Helical" evidence="1">
    <location>
        <begin position="50"/>
        <end position="69"/>
    </location>
</feature>